<protein>
    <submittedName>
        <fullName evidence="1">Uncharacterized protein</fullName>
    </submittedName>
</protein>
<reference evidence="1 2" key="1">
    <citation type="submission" date="2015-09" db="EMBL/GenBank/DDBJ databases">
        <authorList>
            <consortium name="Pathogen Informatics"/>
        </authorList>
    </citation>
    <scope>NUCLEOTIDE SEQUENCE [LARGE SCALE GENOMIC DNA]</scope>
    <source>
        <strain evidence="1 2">2789STDY5834898</strain>
    </source>
</reference>
<sequence>MNDCIVLNGNIMLWQGQGHWVNFADGAGQFSIPINMDHVFAVDRLIIDGNEFNVNEARNHPQETIFAVVQRS</sequence>
<dbReference type="Proteomes" id="UP000095766">
    <property type="component" value="Unassembled WGS sequence"/>
</dbReference>
<dbReference type="EMBL" id="CZAO01000011">
    <property type="protein sequence ID" value="CUP82612.1"/>
    <property type="molecule type" value="Genomic_DNA"/>
</dbReference>
<name>A0A174RAW6_BACUN</name>
<gene>
    <name evidence="1" type="ORF">ERS852510_02428</name>
</gene>
<organism evidence="1 2">
    <name type="scientific">Bacteroides uniformis</name>
    <dbReference type="NCBI Taxonomy" id="820"/>
    <lineage>
        <taxon>Bacteria</taxon>
        <taxon>Pseudomonadati</taxon>
        <taxon>Bacteroidota</taxon>
        <taxon>Bacteroidia</taxon>
        <taxon>Bacteroidales</taxon>
        <taxon>Bacteroidaceae</taxon>
        <taxon>Bacteroides</taxon>
    </lineage>
</organism>
<dbReference type="AlphaFoldDB" id="A0A174RAW6"/>
<dbReference type="RefSeq" id="WP_057253409.1">
    <property type="nucleotide sequence ID" value="NZ_CZAO01000011.1"/>
</dbReference>
<evidence type="ECO:0000313" key="1">
    <source>
        <dbReference type="EMBL" id="CUP82612.1"/>
    </source>
</evidence>
<evidence type="ECO:0000313" key="2">
    <source>
        <dbReference type="Proteomes" id="UP000095766"/>
    </source>
</evidence>
<accession>A0A174RAW6</accession>
<proteinExistence type="predicted"/>